<proteinExistence type="predicted"/>
<sequence>MSHKFKLGQRVRRARLGYAEAKSDPGDVFEIVRLVPEDQTGEPFYRIKSGTGERAVREGEIVLAP</sequence>
<name>A0A1I2T315_9HYPH</name>
<accession>A0A1I2T315</accession>
<evidence type="ECO:0000313" key="1">
    <source>
        <dbReference type="EMBL" id="SFG59434.1"/>
    </source>
</evidence>
<dbReference type="Proteomes" id="UP000199229">
    <property type="component" value="Unassembled WGS sequence"/>
</dbReference>
<keyword evidence="2" id="KW-1185">Reference proteome</keyword>
<evidence type="ECO:0000313" key="2">
    <source>
        <dbReference type="Proteomes" id="UP000199229"/>
    </source>
</evidence>
<dbReference type="RefSeq" id="WP_091970288.1">
    <property type="nucleotide sequence ID" value="NZ_FOPM01000006.1"/>
</dbReference>
<gene>
    <name evidence="1" type="ORF">SAMN05192565_10691</name>
</gene>
<protein>
    <submittedName>
        <fullName evidence="1">Uncharacterized protein</fullName>
    </submittedName>
</protein>
<dbReference type="AlphaFoldDB" id="A0A1I2T315"/>
<dbReference type="OrthoDB" id="8020519at2"/>
<reference evidence="2" key="1">
    <citation type="submission" date="2016-10" db="EMBL/GenBank/DDBJ databases">
        <authorList>
            <person name="Varghese N."/>
            <person name="Submissions S."/>
        </authorList>
    </citation>
    <scope>NUCLEOTIDE SEQUENCE [LARGE SCALE GENOMIC DNA]</scope>
    <source>
        <strain evidence="2">Gh-105</strain>
    </source>
</reference>
<organism evidence="1 2">
    <name type="scientific">Methylobacterium gossipiicola</name>
    <dbReference type="NCBI Taxonomy" id="582675"/>
    <lineage>
        <taxon>Bacteria</taxon>
        <taxon>Pseudomonadati</taxon>
        <taxon>Pseudomonadota</taxon>
        <taxon>Alphaproteobacteria</taxon>
        <taxon>Hyphomicrobiales</taxon>
        <taxon>Methylobacteriaceae</taxon>
        <taxon>Methylobacterium</taxon>
    </lineage>
</organism>
<dbReference type="EMBL" id="FOPM01000006">
    <property type="protein sequence ID" value="SFG59434.1"/>
    <property type="molecule type" value="Genomic_DNA"/>
</dbReference>